<evidence type="ECO:0000313" key="1">
    <source>
        <dbReference type="EMBL" id="CAL1409742.1"/>
    </source>
</evidence>
<dbReference type="EMBL" id="OZ034822">
    <property type="protein sequence ID" value="CAL1409742.1"/>
    <property type="molecule type" value="Genomic_DNA"/>
</dbReference>
<dbReference type="PANTHER" id="PTHR11439:SF502">
    <property type="entry name" value="SECRETED RXLR EFFECTOR PROTEIN 161-LIKE"/>
    <property type="match status" value="1"/>
</dbReference>
<name>A0AAV2GH58_9ROSI</name>
<accession>A0AAV2GH58</accession>
<sequence length="193" mass="21486">MKSTSGFTFTLGSVVFCWSSKKQSVVAQSTAEAEYIVGSEAVNHAVWLRKIVEDLSFKQMQPTVINCDNQSAVAMAKNPVFYGRTKHIKIKYHVLRKAEAEGLVSLVHYSTQVQFADIFTKSLPKTIFEELKKIIGMVSDIGKEECCGSNLDGTSSSYLCHAAEEMKPAESRKVLKHTQVQRRCEMGTHAFAL</sequence>
<proteinExistence type="predicted"/>
<reference evidence="1 2" key="1">
    <citation type="submission" date="2024-04" db="EMBL/GenBank/DDBJ databases">
        <authorList>
            <person name="Fracassetti M."/>
        </authorList>
    </citation>
    <scope>NUCLEOTIDE SEQUENCE [LARGE SCALE GENOMIC DNA]</scope>
</reference>
<gene>
    <name evidence="1" type="ORF">LTRI10_LOCUS49214</name>
</gene>
<dbReference type="PANTHER" id="PTHR11439">
    <property type="entry name" value="GAG-POL-RELATED RETROTRANSPOSON"/>
    <property type="match status" value="1"/>
</dbReference>
<dbReference type="Proteomes" id="UP001497516">
    <property type="component" value="Chromosome 9"/>
</dbReference>
<keyword evidence="2" id="KW-1185">Reference proteome</keyword>
<protein>
    <submittedName>
        <fullName evidence="1">Uncharacterized protein</fullName>
    </submittedName>
</protein>
<evidence type="ECO:0000313" key="2">
    <source>
        <dbReference type="Proteomes" id="UP001497516"/>
    </source>
</evidence>
<organism evidence="1 2">
    <name type="scientific">Linum trigynum</name>
    <dbReference type="NCBI Taxonomy" id="586398"/>
    <lineage>
        <taxon>Eukaryota</taxon>
        <taxon>Viridiplantae</taxon>
        <taxon>Streptophyta</taxon>
        <taxon>Embryophyta</taxon>
        <taxon>Tracheophyta</taxon>
        <taxon>Spermatophyta</taxon>
        <taxon>Magnoliopsida</taxon>
        <taxon>eudicotyledons</taxon>
        <taxon>Gunneridae</taxon>
        <taxon>Pentapetalae</taxon>
        <taxon>rosids</taxon>
        <taxon>fabids</taxon>
        <taxon>Malpighiales</taxon>
        <taxon>Linaceae</taxon>
        <taxon>Linum</taxon>
    </lineage>
</organism>
<dbReference type="AlphaFoldDB" id="A0AAV2GH58"/>
<dbReference type="CDD" id="cd09272">
    <property type="entry name" value="RNase_HI_RT_Ty1"/>
    <property type="match status" value="1"/>
</dbReference>